<proteinExistence type="inferred from homology"/>
<dbReference type="GO" id="GO:0016491">
    <property type="term" value="F:oxidoreductase activity"/>
    <property type="evidence" value="ECO:0007669"/>
    <property type="project" value="UniProtKB-KW"/>
</dbReference>
<dbReference type="PRINTS" id="PR00080">
    <property type="entry name" value="SDRFAMILY"/>
</dbReference>
<gene>
    <name evidence="5" type="ORF">AVDCRST_MAG65-1235</name>
</gene>
<dbReference type="InterPro" id="IPR020904">
    <property type="entry name" value="Sc_DH/Rdtase_CS"/>
</dbReference>
<dbReference type="PANTHER" id="PTHR43391:SF14">
    <property type="entry name" value="DEHYDROGENASE_REDUCTASE SDR FAMILY PROTEIN 7-LIKE"/>
    <property type="match status" value="1"/>
</dbReference>
<accession>A0A6J4RNF1</accession>
<evidence type="ECO:0000256" key="3">
    <source>
        <dbReference type="ARBA" id="ARBA00023002"/>
    </source>
</evidence>
<dbReference type="EMBL" id="CADCVL010000210">
    <property type="protein sequence ID" value="CAA9477593.1"/>
    <property type="molecule type" value="Genomic_DNA"/>
</dbReference>
<keyword evidence="2" id="KW-0521">NADP</keyword>
<protein>
    <submittedName>
        <fullName evidence="5">Short-chain dehydrogenase/reductase SDR</fullName>
    </submittedName>
</protein>
<dbReference type="PANTHER" id="PTHR43391">
    <property type="entry name" value="RETINOL DEHYDROGENASE-RELATED"/>
    <property type="match status" value="1"/>
</dbReference>
<dbReference type="AlphaFoldDB" id="A0A6J4RNF1"/>
<dbReference type="CDD" id="cd05233">
    <property type="entry name" value="SDR_c"/>
    <property type="match status" value="1"/>
</dbReference>
<sequence length="231" mass="23922">MPAEASLGTVLVTGGSSGLGEAVAAAVAEQGGTPIVLDLKAPAGGWDFEPVDLARPREAEAAVRRIAEERGGLDAVVTAAGTDACGDILDVDPDAWDRVIMVNLLGTAAVVRAALPYLEKSNGRVVTIASTLGWRALPAATAYCASKFGVVGFTRALATETAGRVGVTLLLPGGMETHFFDGRPDQFKPGPDQHLNRPEDVARSVVFALSQPPGCEVRELLVAPATEPSWP</sequence>
<evidence type="ECO:0000313" key="5">
    <source>
        <dbReference type="EMBL" id="CAA9477593.1"/>
    </source>
</evidence>
<dbReference type="PRINTS" id="PR00081">
    <property type="entry name" value="GDHRDH"/>
</dbReference>
<reference evidence="5" key="1">
    <citation type="submission" date="2020-02" db="EMBL/GenBank/DDBJ databases">
        <authorList>
            <person name="Meier V. D."/>
        </authorList>
    </citation>
    <scope>NUCLEOTIDE SEQUENCE</scope>
    <source>
        <strain evidence="5">AVDCRST_MAG65</strain>
    </source>
</reference>
<dbReference type="PROSITE" id="PS00061">
    <property type="entry name" value="ADH_SHORT"/>
    <property type="match status" value="1"/>
</dbReference>
<dbReference type="InterPro" id="IPR002347">
    <property type="entry name" value="SDR_fam"/>
</dbReference>
<evidence type="ECO:0000256" key="2">
    <source>
        <dbReference type="ARBA" id="ARBA00022857"/>
    </source>
</evidence>
<dbReference type="Gene3D" id="3.40.50.720">
    <property type="entry name" value="NAD(P)-binding Rossmann-like Domain"/>
    <property type="match status" value="1"/>
</dbReference>
<evidence type="ECO:0000256" key="4">
    <source>
        <dbReference type="RuleBase" id="RU000363"/>
    </source>
</evidence>
<dbReference type="InterPro" id="IPR036291">
    <property type="entry name" value="NAD(P)-bd_dom_sf"/>
</dbReference>
<evidence type="ECO:0000256" key="1">
    <source>
        <dbReference type="ARBA" id="ARBA00006484"/>
    </source>
</evidence>
<comment type="similarity">
    <text evidence="1 4">Belongs to the short-chain dehydrogenases/reductases (SDR) family.</text>
</comment>
<dbReference type="SUPFAM" id="SSF51735">
    <property type="entry name" value="NAD(P)-binding Rossmann-fold domains"/>
    <property type="match status" value="1"/>
</dbReference>
<name>A0A6J4RNF1_9ACTN</name>
<dbReference type="Pfam" id="PF00106">
    <property type="entry name" value="adh_short"/>
    <property type="match status" value="1"/>
</dbReference>
<keyword evidence="3" id="KW-0560">Oxidoreductase</keyword>
<organism evidence="5">
    <name type="scientific">uncultured Solirubrobacteraceae bacterium</name>
    <dbReference type="NCBI Taxonomy" id="1162706"/>
    <lineage>
        <taxon>Bacteria</taxon>
        <taxon>Bacillati</taxon>
        <taxon>Actinomycetota</taxon>
        <taxon>Thermoleophilia</taxon>
        <taxon>Solirubrobacterales</taxon>
        <taxon>Solirubrobacteraceae</taxon>
        <taxon>environmental samples</taxon>
    </lineage>
</organism>